<name>T1PD95_MUSDO</name>
<keyword evidence="2" id="KW-0472">Membrane</keyword>
<keyword evidence="2" id="KW-0812">Transmembrane</keyword>
<feature type="transmembrane region" description="Helical" evidence="2">
    <location>
        <begin position="96"/>
        <end position="118"/>
    </location>
</feature>
<dbReference type="AlphaFoldDB" id="T1PD95"/>
<proteinExistence type="evidence at transcript level"/>
<organism evidence="3">
    <name type="scientific">Musca domestica</name>
    <name type="common">House fly</name>
    <dbReference type="NCBI Taxonomy" id="7370"/>
    <lineage>
        <taxon>Eukaryota</taxon>
        <taxon>Metazoa</taxon>
        <taxon>Ecdysozoa</taxon>
        <taxon>Arthropoda</taxon>
        <taxon>Hexapoda</taxon>
        <taxon>Insecta</taxon>
        <taxon>Pterygota</taxon>
        <taxon>Neoptera</taxon>
        <taxon>Endopterygota</taxon>
        <taxon>Diptera</taxon>
        <taxon>Brachycera</taxon>
        <taxon>Muscomorpha</taxon>
        <taxon>Muscoidea</taxon>
        <taxon>Muscidae</taxon>
        <taxon>Musca</taxon>
    </lineage>
</organism>
<feature type="coiled-coil region" evidence="1">
    <location>
        <begin position="114"/>
        <end position="141"/>
    </location>
</feature>
<evidence type="ECO:0000256" key="1">
    <source>
        <dbReference type="SAM" id="Coils"/>
    </source>
</evidence>
<sequence length="249" mass="26421">MNVSSTTTIATPLGINATTVNSTLPSSNLTLSPTMQPYWNISDSTGSYWNITGYGNYSSNWTSYPGEWQPYYPPCTSCYPSVVVTPSYSYSYFSYAYVYVLFLLLLLAVSLILIKLAVNRRREAQRQLALQQARARQNRQNAQSGYMNTNSTLNIHEETCCNAAPTKSPGDCPPAYDDIIPAAAGGAATSENGPNNTGIATITIENTGAVNASTNQAAGATAAATASGTPATTVIDIVANEKTNPNNAA</sequence>
<protein>
    <submittedName>
        <fullName evidence="3">WW domain-binding protein 1</fullName>
    </submittedName>
</protein>
<evidence type="ECO:0000313" key="3">
    <source>
        <dbReference type="EMBL" id="AFP60719.1"/>
    </source>
</evidence>
<dbReference type="VEuPathDB" id="VectorBase:MDOA000883"/>
<reference evidence="3" key="1">
    <citation type="submission" date="2012-08" db="EMBL/GenBank/DDBJ databases">
        <title>Transcriptome of adult Musca domestica launches a platform for comparative house fly gene expression and characterization of differential gene expression among resistant and susceptible house flies.</title>
        <authorList>
            <person name="Liu N."/>
            <person name="Zhang L."/>
            <person name="Li M."/>
            <person name="Reid W."/>
        </authorList>
    </citation>
    <scope>NUCLEOTIDE SEQUENCE</scope>
    <source>
        <strain evidence="3">ALHF</strain>
        <tissue evidence="3">Whole body</tissue>
    </source>
</reference>
<evidence type="ECO:0000256" key="2">
    <source>
        <dbReference type="SAM" id="Phobius"/>
    </source>
</evidence>
<dbReference type="VEuPathDB" id="VectorBase:MDOMA2_007114"/>
<keyword evidence="1" id="KW-0175">Coiled coil</keyword>
<dbReference type="EMBL" id="KA646090">
    <property type="protein sequence ID" value="AFP60719.1"/>
    <property type="molecule type" value="mRNA"/>
</dbReference>
<keyword evidence="2" id="KW-1133">Transmembrane helix</keyword>
<accession>T1PD95</accession>